<proteinExistence type="predicted"/>
<protein>
    <submittedName>
        <fullName evidence="1">Uncharacterized protein</fullName>
    </submittedName>
</protein>
<reference evidence="1" key="1">
    <citation type="journal article" date="2007" name="J. Microbiol.">
        <title>The diversity of multi-drug resistance profiles in tetracycline-resistant Vibrio species isolated from coastal sediments and seawater.</title>
        <authorList>
            <person name="Neela F.A."/>
            <person name="Nonaka L."/>
            <person name="Suzuki S."/>
        </authorList>
    </citation>
    <scope>NUCLEOTIDE SEQUENCE</scope>
    <source>
        <strain evidence="1">04Ya311</strain>
        <plasmid evidence="1">pAQU1</plasmid>
    </source>
</reference>
<keyword evidence="1" id="KW-0614">Plasmid</keyword>
<reference evidence="1" key="2">
    <citation type="journal article" date="2007" name="Microbes Environ.">
        <title>Distribution of tetracycline resistance gene, tet(M) in Gram-positive and Gram-negative bacteria isolated from sediment and seawater at a coastal aquaculture site in Japan.</title>
        <authorList>
            <person name="Nonaka L."/>
            <person name="Ikeno K."/>
            <person name="Suzuki S."/>
        </authorList>
    </citation>
    <scope>NUCLEOTIDE SEQUENCE</scope>
    <source>
        <strain evidence="1">04Ya311</strain>
        <plasmid evidence="1">pAQU1</plasmid>
    </source>
</reference>
<reference evidence="1" key="3">
    <citation type="journal article" date="2009" name="World J. Microbiol. Biotechnol.">
        <title>Transfer of the chromosomally encoded tetracycline resistance gene tet(M) from marine bacteria to Escherichia coli and Enterococcus faecalis.</title>
        <authorList>
            <person name="Neela F.A."/>
            <person name="Nonaka L."/>
            <person name="Suzuki S."/>
            <person name="Rahman M.H."/>
        </authorList>
    </citation>
    <scope>NUCLEOTIDE SEQUENCE</scope>
    <source>
        <strain evidence="1">04Ya311</strain>
        <plasmid evidence="1">pAQU1</plasmid>
    </source>
</reference>
<geneLocation type="plasmid" evidence="1">
    <name>pAQU1</name>
</geneLocation>
<dbReference type="EMBL" id="AB571865">
    <property type="protein sequence ID" value="BAL43240.1"/>
    <property type="molecule type" value="Genomic_DNA"/>
</dbReference>
<sequence>MRELEVSTKIYNGLILRNTTLEQALTKLCSLRSGCVDTAKKAIAKLGARKLAFDADISANVTMLQKDRSCQTLSDLRTMFIEEKHKVLVDGIRSTDWDFTFNVCLIPWGQHTLGLYYVENDIGYRQSLIDVGFQDYHYQNSTDKPNDVTDSEWRQRELAWESVLPGWTRPIERGLSYSVVDWDDYQSAVHSKSLIQENIPSQSIRRKRVAVSLTELELTASFPTSSAFEIVEKTRELYPDRIDDVLLGDVTVVRF</sequence>
<name>H1A9F5_PHODD</name>
<reference evidence="1" key="4">
    <citation type="journal article" date="2012" name="Microbes Environ.">
        <title>Novel conjugative transferable multiple drug resistance plasmid pAQU1 from Photobacterium damselae subsp. damselae isolated from marine aquaculture environment.</title>
        <authorList>
            <person name="Nonaka L."/>
            <person name="Maruyama F."/>
            <person name="Miyamoto M."/>
            <person name="Miyakoshi M."/>
            <person name="Kurokawa K."/>
            <person name="Masuda M."/>
        </authorList>
    </citation>
    <scope>NUCLEOTIDE SEQUENCE</scope>
    <source>
        <strain evidence="1">04Ya311</strain>
        <plasmid evidence="1">pAQU1</plasmid>
    </source>
</reference>
<accession>H1A9F5</accession>
<organism evidence="1">
    <name type="scientific">Photobacterium damselae subsp. damselae</name>
    <name type="common">Listonella damsela</name>
    <dbReference type="NCBI Taxonomy" id="85581"/>
    <lineage>
        <taxon>Bacteria</taxon>
        <taxon>Pseudomonadati</taxon>
        <taxon>Pseudomonadota</taxon>
        <taxon>Gammaproteobacteria</taxon>
        <taxon>Vibrionales</taxon>
        <taxon>Vibrionaceae</taxon>
        <taxon>Photobacterium</taxon>
    </lineage>
</organism>
<evidence type="ECO:0000313" key="1">
    <source>
        <dbReference type="EMBL" id="BAL43240.1"/>
    </source>
</evidence>
<dbReference type="RefSeq" id="WP_014386688.1">
    <property type="nucleotide sequence ID" value="NC_016983.1"/>
</dbReference>
<dbReference type="AlphaFoldDB" id="H1A9F5"/>